<organism evidence="1 2">
    <name type="scientific">Crenobacter oryzisoli</name>
    <dbReference type="NCBI Taxonomy" id="3056844"/>
    <lineage>
        <taxon>Bacteria</taxon>
        <taxon>Pseudomonadati</taxon>
        <taxon>Pseudomonadota</taxon>
        <taxon>Betaproteobacteria</taxon>
        <taxon>Neisseriales</taxon>
        <taxon>Neisseriaceae</taxon>
        <taxon>Crenobacter</taxon>
    </lineage>
</organism>
<keyword evidence="2" id="KW-1185">Reference proteome</keyword>
<proteinExistence type="predicted"/>
<evidence type="ECO:0000313" key="1">
    <source>
        <dbReference type="EMBL" id="MDN0076799.1"/>
    </source>
</evidence>
<dbReference type="InterPro" id="IPR023614">
    <property type="entry name" value="Porin_dom_sf"/>
</dbReference>
<gene>
    <name evidence="1" type="ORF">QU481_18260</name>
</gene>
<dbReference type="Proteomes" id="UP001168540">
    <property type="component" value="Unassembled WGS sequence"/>
</dbReference>
<sequence length="107" mass="11651">MENSGNDRHRNYGSLQASYTLGSNQFTVQYGQASSWSGFAGVGDSGAWMGTFSYNLHLSKHTQLYALYTRLNNGSNAAYQLGGDPAAHAVPTLRNQHSVALGMWTNF</sequence>
<dbReference type="RefSeq" id="WP_289831466.1">
    <property type="nucleotide sequence ID" value="NZ_JAUEDK010000043.1"/>
</dbReference>
<reference evidence="1" key="1">
    <citation type="submission" date="2023-06" db="EMBL/GenBank/DDBJ databases">
        <authorList>
            <person name="Zhang S."/>
        </authorList>
    </citation>
    <scope>NUCLEOTIDE SEQUENCE</scope>
    <source>
        <strain evidence="1">SG2303</strain>
    </source>
</reference>
<accession>A0ABT7XSN3</accession>
<protein>
    <submittedName>
        <fullName evidence="1">Porin</fullName>
    </submittedName>
</protein>
<dbReference type="SUPFAM" id="SSF56935">
    <property type="entry name" value="Porins"/>
    <property type="match status" value="1"/>
</dbReference>
<dbReference type="EMBL" id="JAUEDK010000043">
    <property type="protein sequence ID" value="MDN0076799.1"/>
    <property type="molecule type" value="Genomic_DNA"/>
</dbReference>
<comment type="caution">
    <text evidence="1">The sequence shown here is derived from an EMBL/GenBank/DDBJ whole genome shotgun (WGS) entry which is preliminary data.</text>
</comment>
<evidence type="ECO:0000313" key="2">
    <source>
        <dbReference type="Proteomes" id="UP001168540"/>
    </source>
</evidence>
<name>A0ABT7XSN3_9NEIS</name>
<dbReference type="Gene3D" id="2.40.160.10">
    <property type="entry name" value="Porin"/>
    <property type="match status" value="1"/>
</dbReference>